<feature type="compositionally biased region" description="Polar residues" evidence="1">
    <location>
        <begin position="43"/>
        <end position="52"/>
    </location>
</feature>
<feature type="compositionally biased region" description="Low complexity" evidence="1">
    <location>
        <begin position="604"/>
        <end position="623"/>
    </location>
</feature>
<feature type="region of interest" description="Disordered" evidence="1">
    <location>
        <begin position="567"/>
        <end position="623"/>
    </location>
</feature>
<feature type="compositionally biased region" description="Low complexity" evidence="1">
    <location>
        <begin position="19"/>
        <end position="35"/>
    </location>
</feature>
<proteinExistence type="predicted"/>
<accession>A0A1Y2HUG8</accession>
<feature type="compositionally biased region" description="Low complexity" evidence="1">
    <location>
        <begin position="639"/>
        <end position="658"/>
    </location>
</feature>
<comment type="caution">
    <text evidence="2">The sequence shown here is derived from an EMBL/GenBank/DDBJ whole genome shotgun (WGS) entry which is preliminary data.</text>
</comment>
<feature type="region of interest" description="Disordered" evidence="1">
    <location>
        <begin position="1"/>
        <end position="94"/>
    </location>
</feature>
<reference evidence="2 3" key="1">
    <citation type="submission" date="2016-07" db="EMBL/GenBank/DDBJ databases">
        <title>Pervasive Adenine N6-methylation of Active Genes in Fungi.</title>
        <authorList>
            <consortium name="DOE Joint Genome Institute"/>
            <person name="Mondo S.J."/>
            <person name="Dannebaum R.O."/>
            <person name="Kuo R.C."/>
            <person name="Labutti K."/>
            <person name="Haridas S."/>
            <person name="Kuo A."/>
            <person name="Salamov A."/>
            <person name="Ahrendt S.R."/>
            <person name="Lipzen A."/>
            <person name="Sullivan W."/>
            <person name="Andreopoulos W.B."/>
            <person name="Clum A."/>
            <person name="Lindquist E."/>
            <person name="Daum C."/>
            <person name="Ramamoorthy G.K."/>
            <person name="Gryganskyi A."/>
            <person name="Culley D."/>
            <person name="Magnuson J.K."/>
            <person name="James T.Y."/>
            <person name="O'Malley M.A."/>
            <person name="Stajich J.E."/>
            <person name="Spatafora J.W."/>
            <person name="Visel A."/>
            <person name="Grigoriev I.V."/>
        </authorList>
    </citation>
    <scope>NUCLEOTIDE SEQUENCE [LARGE SCALE GENOMIC DNA]</scope>
    <source>
        <strain evidence="2 3">PL171</strain>
    </source>
</reference>
<feature type="non-terminal residue" evidence="2">
    <location>
        <position position="710"/>
    </location>
</feature>
<feature type="compositionally biased region" description="Polar residues" evidence="1">
    <location>
        <begin position="592"/>
        <end position="601"/>
    </location>
</feature>
<name>A0A1Y2HUG8_9FUNG</name>
<evidence type="ECO:0000313" key="2">
    <source>
        <dbReference type="EMBL" id="ORZ38149.1"/>
    </source>
</evidence>
<feature type="compositionally biased region" description="Low complexity" evidence="1">
    <location>
        <begin position="680"/>
        <end position="694"/>
    </location>
</feature>
<feature type="compositionally biased region" description="Polar residues" evidence="1">
    <location>
        <begin position="575"/>
        <end position="585"/>
    </location>
</feature>
<dbReference type="OrthoDB" id="5592801at2759"/>
<feature type="compositionally biased region" description="Low complexity" evidence="1">
    <location>
        <begin position="181"/>
        <end position="190"/>
    </location>
</feature>
<feature type="region of interest" description="Disordered" evidence="1">
    <location>
        <begin position="124"/>
        <end position="193"/>
    </location>
</feature>
<protein>
    <submittedName>
        <fullName evidence="2">Uncharacterized protein</fullName>
    </submittedName>
</protein>
<evidence type="ECO:0000256" key="1">
    <source>
        <dbReference type="SAM" id="MobiDB-lite"/>
    </source>
</evidence>
<organism evidence="2 3">
    <name type="scientific">Catenaria anguillulae PL171</name>
    <dbReference type="NCBI Taxonomy" id="765915"/>
    <lineage>
        <taxon>Eukaryota</taxon>
        <taxon>Fungi</taxon>
        <taxon>Fungi incertae sedis</taxon>
        <taxon>Blastocladiomycota</taxon>
        <taxon>Blastocladiomycetes</taxon>
        <taxon>Blastocladiales</taxon>
        <taxon>Catenariaceae</taxon>
        <taxon>Catenaria</taxon>
    </lineage>
</organism>
<sequence>MHPPMTVTPAQLAANTGQSSRLTLPSLSPLTLLDDGLLRQRQHPSGDNSTHMEPQPGYGTEPESEPSDRPLARAPRRPVNGNGNGSPLHGLRPDFDTSAEMAAIARLSLALDSAAASSLSLALSTLPPPSSSSSTPSAQAAAEPSHSTQPAIRPQRPLSIVNTLPPPTLPTLGPPRPPAPTASTPRPSLPAYDPLSPLRMFTWHEDAGALSDTDTLSRDERRAARDPAPPYFDPTAHFYPELDAFGNVRVTVPILPDLETRQAVVKMLQMHYVPPPANSLSNTTDAQHHHQHQPQQGKVVPPGAMQQGAGDWVLFGHASASSLCYLYRQGAHVVTIALVPTAPDSAASMSSPLSDQLIIPLSPRSPTHHSRLLTQTLTRRPSSSVGHAIQVYHAIDKRLLPLSPVELSAAADVLTFVQRRAHYRSSMPKRRPSSASIRSTRSSIHVPLHAPPKYYDLSLHRGAAGSPPPFESLSRRASSVRRLSVSRREAAAGDPRAVMRRTLSRRGSGRIAAAPLAPAEPSPQECVDSESLAVESPALPIAAVGPTAGKRKLGSGFMKRWSRVVGGNSKHHSAAPSSPLLTSTDAPAVPPTLSSSTSPFVSQAALGAPSSRRSSASSAASGQSSPAFTAVCSLAAVAESPSSPLPPRSAATSSPSQAQGQLAAATPPPVPPKDSHHHASSSSSGGHRLSMSPSMLFKKVKAALPSASKA</sequence>
<dbReference type="AlphaFoldDB" id="A0A1Y2HUG8"/>
<feature type="region of interest" description="Disordered" evidence="1">
    <location>
        <begin position="275"/>
        <end position="303"/>
    </location>
</feature>
<feature type="compositionally biased region" description="Low complexity" evidence="1">
    <location>
        <begin position="124"/>
        <end position="145"/>
    </location>
</feature>
<gene>
    <name evidence="2" type="ORF">BCR44DRAFT_44624</name>
</gene>
<keyword evidence="3" id="KW-1185">Reference proteome</keyword>
<feature type="region of interest" description="Disordered" evidence="1">
    <location>
        <begin position="639"/>
        <end position="694"/>
    </location>
</feature>
<dbReference type="Proteomes" id="UP000193411">
    <property type="component" value="Unassembled WGS sequence"/>
</dbReference>
<feature type="compositionally biased region" description="Pro residues" evidence="1">
    <location>
        <begin position="164"/>
        <end position="180"/>
    </location>
</feature>
<dbReference type="EMBL" id="MCFL01000009">
    <property type="protein sequence ID" value="ORZ38149.1"/>
    <property type="molecule type" value="Genomic_DNA"/>
</dbReference>
<feature type="region of interest" description="Disordered" evidence="1">
    <location>
        <begin position="465"/>
        <end position="495"/>
    </location>
</feature>
<feature type="compositionally biased region" description="Low complexity" evidence="1">
    <location>
        <begin position="471"/>
        <end position="483"/>
    </location>
</feature>
<evidence type="ECO:0000313" key="3">
    <source>
        <dbReference type="Proteomes" id="UP000193411"/>
    </source>
</evidence>